<evidence type="ECO:0000256" key="2">
    <source>
        <dbReference type="ARBA" id="ARBA00010801"/>
    </source>
</evidence>
<sequence>MFKKRKNVNLRKRGGSSDEEESKNDNRIPFIDDVKPATHAYSAIEKVKKKKDEKSLMGGGSGMISKSSSSNLLSFDDEEGEGEVFQVKRTIHSKKHVKKFKERKNKPSSLDEKPETAKTSAPANASVRTTAKTEHVAGGGVLNGNKVSSPVIMPGEEDEVQEGEDDLKSPFSNLRPGAIPDAAMIHAARKRRQQAREMGDFIPVDDTQKFESNPSRLVREDDNDRSDNEDESDEERICFTVKPAMTQRQRVIEAIEQVDSDDGEKEHDEELKRWEQEQIKKGTSVPQIQNATEEQTSLNYQNYLAQSGFVNPLGLPPPLMSIDPFSIASDNSAAASPTQNASSLLTKMPPKDLPSVTLDQVKKQLKDRLNSLDEVHRAHQREMDVIQDSLSTSVDGSEKLKRSFGEMEMQYRFFQEMRGYVRDLVECLNEKVPQINSLETQMHNLWKQRSSKLIQRRQDDIKDQSEDFKMKGTKAAVAPNLDAHGRDRSTYESNAKQRRQAEREARRARRRRYRQSIGTNNAHCEGFSSDDEVPDSEIVRFNGETAFTVLAEHVWDPMSSTQSQKLVEFFHRIADDFPPVSAENKQTQILLRAIVNRMRKTLDDDVYVPLFPKTLLDNKASGASAFLQRQFWSCVKLLGNMLMWNGIVSHEILQELSLDGLLNRYLLLSLHNSDINLDSIEKCRMIVSCFPKSWFFKLEGDSTIRQLENLCRYLKHAVSTLHMSCAGGTDVEKRKVRERTKTVIRILADIHAVDHTIDIAKEYKVKDLQSIIGQ</sequence>
<dbReference type="GeneID" id="102808415"/>
<dbReference type="PANTHER" id="PTHR12214:SF0">
    <property type="entry name" value="LD29489P"/>
    <property type="match status" value="1"/>
</dbReference>
<evidence type="ECO:0000256" key="1">
    <source>
        <dbReference type="ARBA" id="ARBA00004123"/>
    </source>
</evidence>
<feature type="compositionally biased region" description="Basic and acidic residues" evidence="4">
    <location>
        <begin position="217"/>
        <end position="226"/>
    </location>
</feature>
<name>A0ABM0M5L9_SACKO</name>
<evidence type="ECO:0000313" key="6">
    <source>
        <dbReference type="Proteomes" id="UP000694865"/>
    </source>
</evidence>
<dbReference type="Pfam" id="PF07842">
    <property type="entry name" value="GCFC"/>
    <property type="match status" value="1"/>
</dbReference>
<dbReference type="InterPro" id="IPR012890">
    <property type="entry name" value="GCFC2-like"/>
</dbReference>
<reference evidence="7" key="1">
    <citation type="submission" date="2025-08" db="UniProtKB">
        <authorList>
            <consortium name="RefSeq"/>
        </authorList>
    </citation>
    <scope>IDENTIFICATION</scope>
    <source>
        <tissue evidence="7">Testes</tissue>
    </source>
</reference>
<feature type="compositionally biased region" description="Basic residues" evidence="4">
    <location>
        <begin position="1"/>
        <end position="14"/>
    </location>
</feature>
<proteinExistence type="inferred from homology"/>
<feature type="region of interest" description="Disordered" evidence="4">
    <location>
        <begin position="44"/>
        <end position="236"/>
    </location>
</feature>
<keyword evidence="3" id="KW-0539">Nucleus</keyword>
<feature type="region of interest" description="Disordered" evidence="4">
    <location>
        <begin position="479"/>
        <end position="514"/>
    </location>
</feature>
<dbReference type="InterPro" id="IPR028211">
    <property type="entry name" value="Ntr2"/>
</dbReference>
<dbReference type="Proteomes" id="UP000694865">
    <property type="component" value="Unplaced"/>
</dbReference>
<evidence type="ECO:0000313" key="7">
    <source>
        <dbReference type="RefSeq" id="XP_006815310.1"/>
    </source>
</evidence>
<dbReference type="PANTHER" id="PTHR12214">
    <property type="entry name" value="GC-RICH SEQUENCE DNA-BINDING FACTOR"/>
    <property type="match status" value="1"/>
</dbReference>
<gene>
    <name evidence="7" type="primary">LOC102808415</name>
</gene>
<dbReference type="RefSeq" id="XP_006815310.1">
    <property type="nucleotide sequence ID" value="XM_006815247.1"/>
</dbReference>
<comment type="subcellular location">
    <subcellularLocation>
        <location evidence="1">Nucleus</location>
    </subcellularLocation>
</comment>
<feature type="compositionally biased region" description="Low complexity" evidence="4">
    <location>
        <begin position="63"/>
        <end position="74"/>
    </location>
</feature>
<dbReference type="InterPro" id="IPR022783">
    <property type="entry name" value="GCFC_dom"/>
</dbReference>
<evidence type="ECO:0000259" key="5">
    <source>
        <dbReference type="Pfam" id="PF07842"/>
    </source>
</evidence>
<keyword evidence="6" id="KW-1185">Reference proteome</keyword>
<protein>
    <submittedName>
        <fullName evidence="7">PAX3- and PAX7-binding protein 1-like</fullName>
    </submittedName>
</protein>
<evidence type="ECO:0000256" key="4">
    <source>
        <dbReference type="SAM" id="MobiDB-lite"/>
    </source>
</evidence>
<accession>A0ABM0M5L9</accession>
<organism evidence="6 7">
    <name type="scientific">Saccoglossus kowalevskii</name>
    <name type="common">Acorn worm</name>
    <dbReference type="NCBI Taxonomy" id="10224"/>
    <lineage>
        <taxon>Eukaryota</taxon>
        <taxon>Metazoa</taxon>
        <taxon>Hemichordata</taxon>
        <taxon>Enteropneusta</taxon>
        <taxon>Harrimaniidae</taxon>
        <taxon>Saccoglossus</taxon>
    </lineage>
</organism>
<feature type="compositionally biased region" description="Basic residues" evidence="4">
    <location>
        <begin position="89"/>
        <end position="106"/>
    </location>
</feature>
<feature type="region of interest" description="Disordered" evidence="4">
    <location>
        <begin position="1"/>
        <end position="31"/>
    </location>
</feature>
<dbReference type="Pfam" id="PF15458">
    <property type="entry name" value="NTR2"/>
    <property type="match status" value="1"/>
</dbReference>
<evidence type="ECO:0000256" key="3">
    <source>
        <dbReference type="ARBA" id="ARBA00023242"/>
    </source>
</evidence>
<comment type="similarity">
    <text evidence="2">Belongs to the GCF family.</text>
</comment>
<feature type="compositionally biased region" description="Acidic residues" evidence="4">
    <location>
        <begin position="155"/>
        <end position="165"/>
    </location>
</feature>
<feature type="compositionally biased region" description="Polar residues" evidence="4">
    <location>
        <begin position="117"/>
        <end position="130"/>
    </location>
</feature>
<feature type="domain" description="GCF C-terminal" evidence="5">
    <location>
        <begin position="552"/>
        <end position="665"/>
    </location>
</feature>